<protein>
    <submittedName>
        <fullName evidence="2">TMK1</fullName>
    </submittedName>
</protein>
<name>A0A0A9DGA2_ARUDO</name>
<feature type="region of interest" description="Disordered" evidence="1">
    <location>
        <begin position="1"/>
        <end position="84"/>
    </location>
</feature>
<dbReference type="EMBL" id="GBRH01213260">
    <property type="protein sequence ID" value="JAD84635.1"/>
    <property type="molecule type" value="Transcribed_RNA"/>
</dbReference>
<feature type="compositionally biased region" description="Basic and acidic residues" evidence="1">
    <location>
        <begin position="126"/>
        <end position="139"/>
    </location>
</feature>
<organism evidence="2">
    <name type="scientific">Arundo donax</name>
    <name type="common">Giant reed</name>
    <name type="synonym">Donax arundinaceus</name>
    <dbReference type="NCBI Taxonomy" id="35708"/>
    <lineage>
        <taxon>Eukaryota</taxon>
        <taxon>Viridiplantae</taxon>
        <taxon>Streptophyta</taxon>
        <taxon>Embryophyta</taxon>
        <taxon>Tracheophyta</taxon>
        <taxon>Spermatophyta</taxon>
        <taxon>Magnoliopsida</taxon>
        <taxon>Liliopsida</taxon>
        <taxon>Poales</taxon>
        <taxon>Poaceae</taxon>
        <taxon>PACMAD clade</taxon>
        <taxon>Arundinoideae</taxon>
        <taxon>Arundineae</taxon>
        <taxon>Arundo</taxon>
    </lineage>
</organism>
<reference evidence="2" key="2">
    <citation type="journal article" date="2015" name="Data Brief">
        <title>Shoot transcriptome of the giant reed, Arundo donax.</title>
        <authorList>
            <person name="Barrero R.A."/>
            <person name="Guerrero F.D."/>
            <person name="Moolhuijzen P."/>
            <person name="Goolsby J.A."/>
            <person name="Tidwell J."/>
            <person name="Bellgard S.E."/>
            <person name="Bellgard M.I."/>
        </authorList>
    </citation>
    <scope>NUCLEOTIDE SEQUENCE</scope>
    <source>
        <tissue evidence="2">Shoot tissue taken approximately 20 cm above the soil surface</tissue>
    </source>
</reference>
<feature type="compositionally biased region" description="Basic and acidic residues" evidence="1">
    <location>
        <begin position="1"/>
        <end position="58"/>
    </location>
</feature>
<proteinExistence type="predicted"/>
<feature type="compositionally biased region" description="Basic residues" evidence="1">
    <location>
        <begin position="108"/>
        <end position="125"/>
    </location>
</feature>
<evidence type="ECO:0000313" key="2">
    <source>
        <dbReference type="EMBL" id="JAD84635.1"/>
    </source>
</evidence>
<dbReference type="AlphaFoldDB" id="A0A0A9DGA2"/>
<evidence type="ECO:0000256" key="1">
    <source>
        <dbReference type="SAM" id="MobiDB-lite"/>
    </source>
</evidence>
<reference evidence="2" key="1">
    <citation type="submission" date="2014-09" db="EMBL/GenBank/DDBJ databases">
        <authorList>
            <person name="Magalhaes I.L.F."/>
            <person name="Oliveira U."/>
            <person name="Santos F.R."/>
            <person name="Vidigal T.H.D.A."/>
            <person name="Brescovit A.D."/>
            <person name="Santos A.J."/>
        </authorList>
    </citation>
    <scope>NUCLEOTIDE SEQUENCE</scope>
    <source>
        <tissue evidence="2">Shoot tissue taken approximately 20 cm above the soil surface</tissue>
    </source>
</reference>
<feature type="compositionally biased region" description="Basic and acidic residues" evidence="1">
    <location>
        <begin position="157"/>
        <end position="178"/>
    </location>
</feature>
<feature type="region of interest" description="Disordered" evidence="1">
    <location>
        <begin position="108"/>
        <end position="178"/>
    </location>
</feature>
<sequence length="178" mass="20200">MEVGKRGKPAEEVRRDGSEAVVVEKHDLQRVEPRERRQRAGERVGEDLEAGERGEVAHLRRQGPRQFAPPDLDPGDAARRVAGHPVPRLWRAGVAGEVPAERLVRAQRLCHRPHRRRVRRRRLRRRASDQHQDQEHGRAPEAGAPAALAPPPPHGGGDGRRHCGRERVCWGEKREKQE</sequence>
<accession>A0A0A9DGA2</accession>